<dbReference type="Proteomes" id="UP000095149">
    <property type="component" value="Unassembled WGS sequence"/>
</dbReference>
<sequence>MLFTTYVLLSLIGLTSTLASPGPLAARQDDDPASHPPSAQVIKPKDQDMKSFKAAYAQFFVSPELIIDIQRLSFEDLCPRFYEDSEETDKPIWVRTEFSADSLSSAKKRYDPEDVATDYELPTAEYRNVGIDVAIALGGDGISTINE</sequence>
<evidence type="ECO:0000256" key="1">
    <source>
        <dbReference type="SAM" id="MobiDB-lite"/>
    </source>
</evidence>
<name>A0A1E3JHU0_9TREE</name>
<keyword evidence="2" id="KW-0732">Signal</keyword>
<organism evidence="3 4">
    <name type="scientific">Cryptococcus amylolentus CBS 6273</name>
    <dbReference type="NCBI Taxonomy" id="1296118"/>
    <lineage>
        <taxon>Eukaryota</taxon>
        <taxon>Fungi</taxon>
        <taxon>Dikarya</taxon>
        <taxon>Basidiomycota</taxon>
        <taxon>Agaricomycotina</taxon>
        <taxon>Tremellomycetes</taxon>
        <taxon>Tremellales</taxon>
        <taxon>Cryptococcaceae</taxon>
        <taxon>Cryptococcus</taxon>
    </lineage>
</organism>
<evidence type="ECO:0000313" key="4">
    <source>
        <dbReference type="Proteomes" id="UP000095149"/>
    </source>
</evidence>
<evidence type="ECO:0000256" key="2">
    <source>
        <dbReference type="SAM" id="SignalP"/>
    </source>
</evidence>
<proteinExistence type="predicted"/>
<reference evidence="3 4" key="1">
    <citation type="submission" date="2016-06" db="EMBL/GenBank/DDBJ databases">
        <title>Evolution of pathogenesis and genome organization in the Tremellales.</title>
        <authorList>
            <person name="Cuomo C."/>
            <person name="Litvintseva A."/>
            <person name="Heitman J."/>
            <person name="Chen Y."/>
            <person name="Sun S."/>
            <person name="Springer D."/>
            <person name="Dromer F."/>
            <person name="Young S."/>
            <person name="Zeng Q."/>
            <person name="Chapman S."/>
            <person name="Gujja S."/>
            <person name="Saif S."/>
            <person name="Birren B."/>
        </authorList>
    </citation>
    <scope>NUCLEOTIDE SEQUENCE [LARGE SCALE GENOMIC DNA]</scope>
    <source>
        <strain evidence="3 4">CBS 6273</strain>
    </source>
</reference>
<feature type="signal peptide" evidence="2">
    <location>
        <begin position="1"/>
        <end position="19"/>
    </location>
</feature>
<dbReference type="AlphaFoldDB" id="A0A1E3JHU0"/>
<feature type="chain" id="PRO_5009130369" evidence="2">
    <location>
        <begin position="20"/>
        <end position="147"/>
    </location>
</feature>
<dbReference type="OrthoDB" id="10358058at2759"/>
<feature type="region of interest" description="Disordered" evidence="1">
    <location>
        <begin position="23"/>
        <end position="44"/>
    </location>
</feature>
<dbReference type="EMBL" id="MEKH01000011">
    <property type="protein sequence ID" value="ODO00440.1"/>
    <property type="molecule type" value="Genomic_DNA"/>
</dbReference>
<gene>
    <name evidence="3" type="ORF">I350_07081</name>
</gene>
<accession>A0A1E3JHU0</accession>
<protein>
    <submittedName>
        <fullName evidence="3">Uncharacterized protein</fullName>
    </submittedName>
</protein>
<comment type="caution">
    <text evidence="3">The sequence shown here is derived from an EMBL/GenBank/DDBJ whole genome shotgun (WGS) entry which is preliminary data.</text>
</comment>
<evidence type="ECO:0000313" key="3">
    <source>
        <dbReference type="EMBL" id="ODO00440.1"/>
    </source>
</evidence>